<gene>
    <name evidence="14" type="ORF">UCRPC4_g03230</name>
</gene>
<evidence type="ECO:0000313" key="15">
    <source>
        <dbReference type="Proteomes" id="UP000053317"/>
    </source>
</evidence>
<feature type="binding site" evidence="10">
    <location>
        <position position="943"/>
    </location>
    <ligand>
        <name>ATP</name>
        <dbReference type="ChEBI" id="CHEBI:30616"/>
    </ligand>
</feature>
<reference evidence="14 15" key="2">
    <citation type="submission" date="2015-05" db="EMBL/GenBank/DDBJ databases">
        <authorList>
            <person name="Morales-Cruz A."/>
            <person name="Amrine K.C."/>
            <person name="Cantu D."/>
        </authorList>
    </citation>
    <scope>NUCLEOTIDE SEQUENCE [LARGE SCALE GENOMIC DNA]</scope>
    <source>
        <strain evidence="14">UCRPC4</strain>
    </source>
</reference>
<dbReference type="Proteomes" id="UP000053317">
    <property type="component" value="Unassembled WGS sequence"/>
</dbReference>
<evidence type="ECO:0000256" key="11">
    <source>
        <dbReference type="SAM" id="MobiDB-lite"/>
    </source>
</evidence>
<dbReference type="SMART" id="SM00220">
    <property type="entry name" value="S_TKc"/>
    <property type="match status" value="1"/>
</dbReference>
<keyword evidence="7" id="KW-0460">Magnesium</keyword>
<protein>
    <recommendedName>
        <fullName evidence="2">NAD(+) diphosphatase</fullName>
        <ecNumber evidence="2">3.6.1.22</ecNumber>
    </recommendedName>
</protein>
<dbReference type="FunFam" id="1.10.510.10:FF:000440">
    <property type="entry name" value="Serine/threonine-protein kinase bur1"/>
    <property type="match status" value="1"/>
</dbReference>
<dbReference type="GO" id="GO:0016491">
    <property type="term" value="F:oxidoreductase activity"/>
    <property type="evidence" value="ECO:0007669"/>
    <property type="project" value="UniProtKB-KW"/>
</dbReference>
<dbReference type="Pfam" id="PF09297">
    <property type="entry name" value="Zn_ribbon_NUD"/>
    <property type="match status" value="1"/>
</dbReference>
<dbReference type="PROSITE" id="PS00108">
    <property type="entry name" value="PROTEIN_KINASE_ST"/>
    <property type="match status" value="1"/>
</dbReference>
<dbReference type="Pfam" id="PF00069">
    <property type="entry name" value="Pkinase"/>
    <property type="match status" value="1"/>
</dbReference>
<evidence type="ECO:0000256" key="2">
    <source>
        <dbReference type="ARBA" id="ARBA00012381"/>
    </source>
</evidence>
<sequence length="1665" mass="188179">MPPQPDLPHAAHIDADSMLSRKFGKEVINYFGSAPLNRVSFLRSEHGFLSRAVQHESTRFMLFKNLSPLCKTPTEMAYASYTDVEALIGGDPYSKSEQEMIKEYNSKNSTPQLVFLGLEEQVKDGFQYKNFLGAPHFALDVTPKSAYEKEVNELLAKMEERGYKPLEGMRAMSFPADVEAASYAMARALLDWNARNPYCGGCGQPTLSVNGGTKRVCPPTDWADLTGGGAIGSTTESKPVKSQERPPCSTRTTISNITFPRTDPTIIVAVLSKDGSRILLGRNRRFPPNWYSTLAGFIEPGESVEDAVRREVWEESGVILSRVVIHSTQPWPYPANLMIGCIAQVASEEDEAIKLDYDPELEDANWFSLAEVREALRVGTSGIGEDAGPEYKKGALRLPPKTAIANQLIAAAVHSTFLAGSEVEKEIEIEAQRGPVCFRIHPREKETGLTTLTEDPVGRVAVIINIGVVVVVAQGANNLGSHISHSENSHLNLGHFREEGELARLILIIQEYSNVKEPAVLLLYRSTITPIASHPKIAVTAVSVGVALLLILPAEQKQLQVIDHQLKTPDRIITHLSTLIIVDDPDRDLLVHLLLATEEGTACQDQAVRLYRGKIRPSIPTIRIVWIEDSSILCKVTLHLRMAEVVGKDNLSNPFSLIKGMGNHHLIDKIATPAQVNLLILITQTNQDHKQGHHLRYNKGFNLQISEEVMEIFEVDNSIKVLTVVSLVLVIKALLINAEPAPTPDDEDDNPFRPSKELQVEDEKESSMPPPKEPSISFKLKSKPSGPPAAKPALDLTAKKRDAPPPFTNDSTSKQKQPPTHPQKQKFENRRDRRDDKRDKKDERRDDRRDDKRDDRRIDRHEDSRQRDNKKDKRGGRDKSPDRRPDQKPLPVKKPRPTLPPEMQASDSVYYRKPGNESVVGAGTYGKVFKAIHVFTKEKVALKKIRMEGERDGFPITAVREIRLLQHLRHEHVVSLQEVMVEKNECFMVFEYLAHDLTGLINHPTFTLTNAHKKHLAKQMFEGLDFLHRRGVLHRDIKAANILISNTGQLKYADFGLARFYSKSRQLDYTNRVITIWYRPPELLLGETQYGPAVDIWSAACVFVEMFTKKAVFPGEGGEISQLDKMYSILGTPTRSEWPNIVEMPWFELLRPTERRRRRLEEDVYQSLFSPEAIKLINSIFIYDPAKRPDASQLLAHPYFTAEEPLPYQPIELKDVHGDWHEYESKAHRRENDKRIREKEARKAEAKEKEKRKAATALTEEATDERDPKRFRPGSGHGENHIPHHILTLYALGATPDEIQRGYDVNAEYQRSPGKEKKRVLDDLHDRKKITQYLGKQQYYASFLHFFQSEIEEKGVGGTIQDHLFAGDEVANRMLGQMFAGFLHPIIHAGFGIEFEQPAIVAEGLSMCAVSSSWLNKYFEAIGLHISSSTSSPTPSSKSLFDILTEIQSNADLTTCAKWSDSNKILDGVLARASQPMVQLVSQFRVTKPPDLTLQTAEMTSFSAYITCAALNPTKQIKFDFFFMHCINSSIFFWSFLDQPWLTNAQKCKLLEMKGWVDLCMYVSRGSPKLYLEEITNYEPKVPGDWTSLFRRINKFEDDGHASKFIRALANGEIKCKEFEEKWPIRGNMWLKMAHMVIDSVEAENANWARSVGFPEAWEGFADRK</sequence>
<dbReference type="InterPro" id="IPR015376">
    <property type="entry name" value="Znr_NADH_PPase"/>
</dbReference>
<dbReference type="GO" id="GO:0046872">
    <property type="term" value="F:metal ion binding"/>
    <property type="evidence" value="ECO:0007669"/>
    <property type="project" value="UniProtKB-KW"/>
</dbReference>
<evidence type="ECO:0000256" key="3">
    <source>
        <dbReference type="ARBA" id="ARBA00022723"/>
    </source>
</evidence>
<dbReference type="InterPro" id="IPR008271">
    <property type="entry name" value="Ser/Thr_kinase_AS"/>
</dbReference>
<dbReference type="GO" id="GO:0004672">
    <property type="term" value="F:protein kinase activity"/>
    <property type="evidence" value="ECO:0007669"/>
    <property type="project" value="InterPro"/>
</dbReference>
<evidence type="ECO:0000259" key="13">
    <source>
        <dbReference type="PROSITE" id="PS51462"/>
    </source>
</evidence>
<dbReference type="PROSITE" id="PS51462">
    <property type="entry name" value="NUDIX"/>
    <property type="match status" value="1"/>
</dbReference>
<dbReference type="CDD" id="cd07840">
    <property type="entry name" value="STKc_CDK9_like"/>
    <property type="match status" value="1"/>
</dbReference>
<dbReference type="PANTHER" id="PTHR35870">
    <property type="entry name" value="PROTEIN, PUTATIVE (AFU_ORTHOLOGUE AFUA_5G03330)-RELATED"/>
    <property type="match status" value="1"/>
</dbReference>
<evidence type="ECO:0000259" key="12">
    <source>
        <dbReference type="PROSITE" id="PS50011"/>
    </source>
</evidence>
<feature type="domain" description="Nudix hydrolase" evidence="13">
    <location>
        <begin position="260"/>
        <end position="389"/>
    </location>
</feature>
<evidence type="ECO:0000256" key="4">
    <source>
        <dbReference type="ARBA" id="ARBA00022741"/>
    </source>
</evidence>
<dbReference type="Pfam" id="PF14027">
    <property type="entry name" value="Questin_oxidase"/>
    <property type="match status" value="1"/>
</dbReference>
<dbReference type="PANTHER" id="PTHR35870:SF1">
    <property type="entry name" value="PROTEIN, PUTATIVE (AFU_ORTHOLOGUE AFUA_5G03330)-RELATED"/>
    <property type="match status" value="1"/>
</dbReference>
<keyword evidence="3" id="KW-0479">Metal-binding</keyword>
<feature type="compositionally biased region" description="Basic and acidic residues" evidence="11">
    <location>
        <begin position="750"/>
        <end position="761"/>
    </location>
</feature>
<dbReference type="FunFam" id="3.90.79.10:FF:000042">
    <property type="entry name" value="Probable NADH pyrophosphatase"/>
    <property type="match status" value="1"/>
</dbReference>
<evidence type="ECO:0000256" key="7">
    <source>
        <dbReference type="ARBA" id="ARBA00022842"/>
    </source>
</evidence>
<evidence type="ECO:0000256" key="5">
    <source>
        <dbReference type="ARBA" id="ARBA00022801"/>
    </source>
</evidence>
<accession>A0A0G2GG52</accession>
<dbReference type="OrthoDB" id="10249612at2759"/>
<feature type="region of interest" description="Disordered" evidence="11">
    <location>
        <begin position="227"/>
        <end position="252"/>
    </location>
</feature>
<dbReference type="InterPro" id="IPR025337">
    <property type="entry name" value="Questin_oxidase-like"/>
</dbReference>
<comment type="cofactor">
    <cofactor evidence="1">
        <name>Mg(2+)</name>
        <dbReference type="ChEBI" id="CHEBI:18420"/>
    </cofactor>
</comment>
<dbReference type="Pfam" id="PF09296">
    <property type="entry name" value="NUDIX-like"/>
    <property type="match status" value="1"/>
</dbReference>
<dbReference type="Gene3D" id="3.30.200.20">
    <property type="entry name" value="Phosphorylase Kinase, domain 1"/>
    <property type="match status" value="1"/>
</dbReference>
<keyword evidence="8" id="KW-0560">Oxidoreductase</keyword>
<dbReference type="SUPFAM" id="SSF55811">
    <property type="entry name" value="Nudix"/>
    <property type="match status" value="1"/>
</dbReference>
<feature type="domain" description="Protein kinase" evidence="12">
    <location>
        <begin position="914"/>
        <end position="1200"/>
    </location>
</feature>
<feature type="region of interest" description="Disordered" evidence="11">
    <location>
        <begin position="1226"/>
        <end position="1279"/>
    </location>
</feature>
<dbReference type="InterPro" id="IPR017441">
    <property type="entry name" value="Protein_kinase_ATP_BS"/>
</dbReference>
<proteinExistence type="predicted"/>
<dbReference type="SUPFAM" id="SSF56112">
    <property type="entry name" value="Protein kinase-like (PK-like)"/>
    <property type="match status" value="1"/>
</dbReference>
<dbReference type="PROSITE" id="PS50011">
    <property type="entry name" value="PROTEIN_KINASE_DOM"/>
    <property type="match status" value="1"/>
</dbReference>
<dbReference type="FunFam" id="3.30.200.20:FF:000270">
    <property type="entry name" value="Serine/threonine-protein kinase bur1"/>
    <property type="match status" value="1"/>
</dbReference>
<dbReference type="CDD" id="cd03429">
    <property type="entry name" value="NUDIX_NADH_pyrophosphatase_Nudt13"/>
    <property type="match status" value="1"/>
</dbReference>
<evidence type="ECO:0000313" key="14">
    <source>
        <dbReference type="EMBL" id="KKY22613.1"/>
    </source>
</evidence>
<evidence type="ECO:0000256" key="6">
    <source>
        <dbReference type="ARBA" id="ARBA00022840"/>
    </source>
</evidence>
<evidence type="ECO:0000256" key="1">
    <source>
        <dbReference type="ARBA" id="ARBA00001946"/>
    </source>
</evidence>
<feature type="compositionally biased region" description="Basic and acidic residues" evidence="11">
    <location>
        <begin position="1226"/>
        <end position="1253"/>
    </location>
</feature>
<dbReference type="EC" id="3.6.1.22" evidence="2"/>
<keyword evidence="15" id="KW-1185">Reference proteome</keyword>
<dbReference type="PROSITE" id="PS00893">
    <property type="entry name" value="NUDIX_BOX"/>
    <property type="match status" value="1"/>
</dbReference>
<evidence type="ECO:0000256" key="10">
    <source>
        <dbReference type="PROSITE-ProRule" id="PRU10141"/>
    </source>
</evidence>
<feature type="compositionally biased region" description="Basic and acidic residues" evidence="11">
    <location>
        <begin position="825"/>
        <end position="887"/>
    </location>
</feature>
<dbReference type="InterPro" id="IPR049734">
    <property type="entry name" value="NudC-like_C"/>
</dbReference>
<dbReference type="InterPro" id="IPR000719">
    <property type="entry name" value="Prot_kinase_dom"/>
</dbReference>
<dbReference type="InterPro" id="IPR015797">
    <property type="entry name" value="NUDIX_hydrolase-like_dom_sf"/>
</dbReference>
<dbReference type="GO" id="GO:0005524">
    <property type="term" value="F:ATP binding"/>
    <property type="evidence" value="ECO:0007669"/>
    <property type="project" value="UniProtKB-UniRule"/>
</dbReference>
<feature type="region of interest" description="Disordered" evidence="11">
    <location>
        <begin position="739"/>
        <end position="908"/>
    </location>
</feature>
<reference evidence="14 15" key="1">
    <citation type="submission" date="2015-05" db="EMBL/GenBank/DDBJ databases">
        <title>Distinctive expansion of gene families associated with plant cell wall degradation and secondary metabolism in the genomes of grapevine trunk pathogens.</title>
        <authorList>
            <person name="Lawrence D.P."/>
            <person name="Travadon R."/>
            <person name="Rolshausen P.E."/>
            <person name="Baumgartner K."/>
        </authorList>
    </citation>
    <scope>NUCLEOTIDE SEQUENCE [LARGE SCALE GENOMIC DNA]</scope>
    <source>
        <strain evidence="14">UCRPC4</strain>
    </source>
</reference>
<dbReference type="Gene3D" id="3.90.79.10">
    <property type="entry name" value="Nucleoside Triphosphate Pyrophosphohydrolase"/>
    <property type="match status" value="1"/>
</dbReference>
<keyword evidence="5" id="KW-0378">Hydrolase</keyword>
<dbReference type="InterPro" id="IPR015375">
    <property type="entry name" value="NADH_PPase-like_N"/>
</dbReference>
<organism evidence="14 15">
    <name type="scientific">Phaeomoniella chlamydospora</name>
    <name type="common">Phaeoacremonium chlamydosporum</name>
    <dbReference type="NCBI Taxonomy" id="158046"/>
    <lineage>
        <taxon>Eukaryota</taxon>
        <taxon>Fungi</taxon>
        <taxon>Dikarya</taxon>
        <taxon>Ascomycota</taxon>
        <taxon>Pezizomycotina</taxon>
        <taxon>Eurotiomycetes</taxon>
        <taxon>Chaetothyriomycetidae</taxon>
        <taxon>Phaeomoniellales</taxon>
        <taxon>Phaeomoniellaceae</taxon>
        <taxon>Phaeomoniella</taxon>
    </lineage>
</organism>
<name>A0A0G2GG52_PHACM</name>
<dbReference type="PROSITE" id="PS00107">
    <property type="entry name" value="PROTEIN_KINASE_ATP"/>
    <property type="match status" value="1"/>
</dbReference>
<dbReference type="Gene3D" id="3.90.79.20">
    <property type="match status" value="1"/>
</dbReference>
<keyword evidence="9" id="KW-0520">NAD</keyword>
<keyword evidence="4 10" id="KW-0547">Nucleotide-binding</keyword>
<dbReference type="Pfam" id="PF00293">
    <property type="entry name" value="NUDIX"/>
    <property type="match status" value="1"/>
</dbReference>
<dbReference type="InterPro" id="IPR011009">
    <property type="entry name" value="Kinase-like_dom_sf"/>
</dbReference>
<comment type="caution">
    <text evidence="14">The sequence shown here is derived from an EMBL/GenBank/DDBJ whole genome shotgun (WGS) entry which is preliminary data.</text>
</comment>
<dbReference type="GO" id="GO:0016787">
    <property type="term" value="F:hydrolase activity"/>
    <property type="evidence" value="ECO:0007669"/>
    <property type="project" value="UniProtKB-KW"/>
</dbReference>
<dbReference type="InterPro" id="IPR020084">
    <property type="entry name" value="NUDIX_hydrolase_CS"/>
</dbReference>
<dbReference type="InterPro" id="IPR000086">
    <property type="entry name" value="NUDIX_hydrolase_dom"/>
</dbReference>
<evidence type="ECO:0000256" key="9">
    <source>
        <dbReference type="ARBA" id="ARBA00023027"/>
    </source>
</evidence>
<evidence type="ECO:0000256" key="8">
    <source>
        <dbReference type="ARBA" id="ARBA00023002"/>
    </source>
</evidence>
<keyword evidence="6 10" id="KW-0067">ATP-binding</keyword>
<dbReference type="Gene3D" id="1.10.510.10">
    <property type="entry name" value="Transferase(Phosphotransferase) domain 1"/>
    <property type="match status" value="1"/>
</dbReference>
<dbReference type="EMBL" id="LCWF01000075">
    <property type="protein sequence ID" value="KKY22613.1"/>
    <property type="molecule type" value="Genomic_DNA"/>
</dbReference>